<evidence type="ECO:0000256" key="3">
    <source>
        <dbReference type="SAM" id="MobiDB-lite"/>
    </source>
</evidence>
<reference evidence="6" key="1">
    <citation type="submission" date="2025-08" db="UniProtKB">
        <authorList>
            <consortium name="RefSeq"/>
        </authorList>
    </citation>
    <scope>IDENTIFICATION</scope>
</reference>
<feature type="region of interest" description="Disordered" evidence="3">
    <location>
        <begin position="460"/>
        <end position="594"/>
    </location>
</feature>
<accession>A0A9W2ZU27</accession>
<dbReference type="GO" id="GO:0008017">
    <property type="term" value="F:microtubule binding"/>
    <property type="evidence" value="ECO:0007669"/>
    <property type="project" value="InterPro"/>
</dbReference>
<evidence type="ECO:0000256" key="2">
    <source>
        <dbReference type="SAM" id="Coils"/>
    </source>
</evidence>
<feature type="compositionally biased region" description="Polar residues" evidence="3">
    <location>
        <begin position="150"/>
        <end position="162"/>
    </location>
</feature>
<feature type="region of interest" description="Disordered" evidence="3">
    <location>
        <begin position="141"/>
        <end position="180"/>
    </location>
</feature>
<dbReference type="Proteomes" id="UP001165740">
    <property type="component" value="Chromosome 3"/>
</dbReference>
<dbReference type="PRINTS" id="PR00828">
    <property type="entry name" value="FORMIN"/>
</dbReference>
<dbReference type="GO" id="GO:0005737">
    <property type="term" value="C:cytoplasm"/>
    <property type="evidence" value="ECO:0007669"/>
    <property type="project" value="TreeGrafter"/>
</dbReference>
<dbReference type="RefSeq" id="XP_055878394.1">
    <property type="nucleotide sequence ID" value="XM_056022419.1"/>
</dbReference>
<dbReference type="InterPro" id="IPR042201">
    <property type="entry name" value="FH2_Formin_sf"/>
</dbReference>
<feature type="compositionally biased region" description="Low complexity" evidence="3">
    <location>
        <begin position="463"/>
        <end position="482"/>
    </location>
</feature>
<feature type="region of interest" description="Disordered" evidence="3">
    <location>
        <begin position="312"/>
        <end position="343"/>
    </location>
</feature>
<comment type="similarity">
    <text evidence="1">Belongs to the formin homology family. Cappuccino subfamily.</text>
</comment>
<dbReference type="Pfam" id="PF02181">
    <property type="entry name" value="FH2"/>
    <property type="match status" value="1"/>
</dbReference>
<evidence type="ECO:0000256" key="1">
    <source>
        <dbReference type="ARBA" id="ARBA00005271"/>
    </source>
</evidence>
<dbReference type="GO" id="GO:0045010">
    <property type="term" value="P:actin nucleation"/>
    <property type="evidence" value="ECO:0007669"/>
    <property type="project" value="InterPro"/>
</dbReference>
<keyword evidence="2" id="KW-0175">Coiled coil</keyword>
<dbReference type="AlphaFoldDB" id="A0A9W2ZU27"/>
<dbReference type="GO" id="GO:0030866">
    <property type="term" value="P:cortical actin cytoskeleton organization"/>
    <property type="evidence" value="ECO:0007669"/>
    <property type="project" value="TreeGrafter"/>
</dbReference>
<dbReference type="PANTHER" id="PTHR45920:SF7">
    <property type="entry name" value="FORMIN-G"/>
    <property type="match status" value="1"/>
</dbReference>
<evidence type="ECO:0000313" key="6">
    <source>
        <dbReference type="RefSeq" id="XP_055878394.1"/>
    </source>
</evidence>
<dbReference type="SUPFAM" id="SSF101447">
    <property type="entry name" value="Formin homology 2 domain (FH2 domain)"/>
    <property type="match status" value="1"/>
</dbReference>
<feature type="compositionally biased region" description="Acidic residues" evidence="3">
    <location>
        <begin position="163"/>
        <end position="177"/>
    </location>
</feature>
<dbReference type="Gene3D" id="1.20.58.2220">
    <property type="entry name" value="Formin, FH2 domain"/>
    <property type="match status" value="1"/>
</dbReference>
<name>A0A9W2ZU27_BIOGL</name>
<dbReference type="PROSITE" id="PS51444">
    <property type="entry name" value="FH2"/>
    <property type="match status" value="1"/>
</dbReference>
<proteinExistence type="inferred from homology"/>
<protein>
    <submittedName>
        <fullName evidence="6">Formin-like isoform X3</fullName>
    </submittedName>
</protein>
<feature type="compositionally biased region" description="Pro residues" evidence="3">
    <location>
        <begin position="519"/>
        <end position="573"/>
    </location>
</feature>
<dbReference type="SMART" id="SM00498">
    <property type="entry name" value="FH2"/>
    <property type="match status" value="1"/>
</dbReference>
<gene>
    <name evidence="6" type="primary">LOC106051992</name>
</gene>
<feature type="domain" description="FH2" evidence="4">
    <location>
        <begin position="583"/>
        <end position="999"/>
    </location>
</feature>
<dbReference type="PANTHER" id="PTHR45920">
    <property type="entry name" value="FORMIN HOMOLOGY 2 DOMAIN CONTAINING, ISOFORM I"/>
    <property type="match status" value="1"/>
</dbReference>
<dbReference type="InterPro" id="IPR015425">
    <property type="entry name" value="FH2_Formin"/>
</dbReference>
<feature type="compositionally biased region" description="Polar residues" evidence="3">
    <location>
        <begin position="484"/>
        <end position="495"/>
    </location>
</feature>
<evidence type="ECO:0000259" key="4">
    <source>
        <dbReference type="PROSITE" id="PS51444"/>
    </source>
</evidence>
<dbReference type="GeneID" id="106051992"/>
<dbReference type="GO" id="GO:0051015">
    <property type="term" value="F:actin filament binding"/>
    <property type="evidence" value="ECO:0007669"/>
    <property type="project" value="TreeGrafter"/>
</dbReference>
<evidence type="ECO:0000313" key="5">
    <source>
        <dbReference type="Proteomes" id="UP001165740"/>
    </source>
</evidence>
<feature type="coiled-coil region" evidence="2">
    <location>
        <begin position="359"/>
        <end position="415"/>
    </location>
</feature>
<feature type="compositionally biased region" description="Polar residues" evidence="3">
    <location>
        <begin position="74"/>
        <end position="83"/>
    </location>
</feature>
<dbReference type="InterPro" id="IPR001265">
    <property type="entry name" value="Formin_Cappuccino_subfam"/>
</dbReference>
<organism evidence="5 6">
    <name type="scientific">Biomphalaria glabrata</name>
    <name type="common">Bloodfluke planorb</name>
    <name type="synonym">Freshwater snail</name>
    <dbReference type="NCBI Taxonomy" id="6526"/>
    <lineage>
        <taxon>Eukaryota</taxon>
        <taxon>Metazoa</taxon>
        <taxon>Spiralia</taxon>
        <taxon>Lophotrochozoa</taxon>
        <taxon>Mollusca</taxon>
        <taxon>Gastropoda</taxon>
        <taxon>Heterobranchia</taxon>
        <taxon>Euthyneura</taxon>
        <taxon>Panpulmonata</taxon>
        <taxon>Hygrophila</taxon>
        <taxon>Lymnaeoidea</taxon>
        <taxon>Planorbidae</taxon>
        <taxon>Biomphalaria</taxon>
    </lineage>
</organism>
<dbReference type="GO" id="GO:0005884">
    <property type="term" value="C:actin filament"/>
    <property type="evidence" value="ECO:0007669"/>
    <property type="project" value="InterPro"/>
</dbReference>
<feature type="region of interest" description="Disordered" evidence="3">
    <location>
        <begin position="74"/>
        <end position="118"/>
    </location>
</feature>
<sequence length="1027" mass="115838">MMADYYKTDIIFEEGRLSRSPSPTLIYPLAKARKENTVLETSMTGQVDENSPPFPFDPVENVLDKSQNSLGAFNSVLSRSYSRSPEDSRVHQRRRRSKEVPAEHQKMATPGKSPKSPLVTDIDQAMAQVDERKLKALFSEGKAMSHHPSEQASFSSDRGGTNQEEDDEEETNIDDEPPSAKMIASLKQKSLDAEYLEETPKLIVSSGSRRRQMNREFVQSLSFDEAIKRPVSLPPELDRRKGVSFDGETLVNWLSSEFNESHHLHVILTRHDFRLLVAQFCTHLLSAGILCEVDKKHKESIFKTHIQYKWHTQEQTQPVNSDEPPPAPSHLWPPASHGSQDGDVIDWDRRLRYSEAEKRESDTQLKKEFEDEKEKLIRNHEEEMGRIRESYISQIERLGEQITLLQEELRKSKTLAGIDKLTQEALQAAVAASKEAGYDLSRSQSNISEMVITVTGTPVQKMSNHSASSGHSIHSGQSLHLSAEQGSTPLASQESSDSEAAPPPVPPLPSSMSSSSGGPPLPPPPPPPPFFHAPPPPPPPPFPHAVGGPPPPPPPPPPFASGGPPPPPPPPGGPGLAQRKETGKQIIQPKSPMKPLFWKRIQVQTIKHTKDNSGEKQLFWEEINEEPINFDYFEELFAKVPVEPKKKASTNKNKPKTVQPAKVISPKRSQAVGILLSSLKLDFPEIEEAIVNLDTSILDLEKFKAIYDNRPDAEEIKLIKKQLESHPDIPLDKPDQFLYDLEQIPFISDRIFCFIFQSSFQESIAMIDSKLNNLKMTCQSLSTFVGVKRIFGLILACGNYMNGGSRTRGQADGFDLEILPKLKDVKGKDNRISLLQFVVTRYVNMYDTDNMGTDRAKLPLPDPSDIQQAGLVHFEEIEKELKKIQKDFEMAQSKTNKIFTSLSADNLEPFKTVMTEFFCKGRQDLLEQEEHLQECQKLFDKTCLFFCVKPKNNEKVVTPEQFFSLWLTFCSDFKDIWKKEQQTIIKHRIKEAEDRVRLIKESKSVLPQTRAKKIGGLKDRLSRQGKI</sequence>
<keyword evidence="5" id="KW-1185">Reference proteome</keyword>